<dbReference type="OrthoDB" id="63113at2759"/>
<name>A0A9W6YWZ1_AMBMO</name>
<feature type="transmembrane region" description="Helical" evidence="5">
    <location>
        <begin position="125"/>
        <end position="142"/>
    </location>
</feature>
<evidence type="ECO:0000313" key="7">
    <source>
        <dbReference type="Proteomes" id="UP001165063"/>
    </source>
</evidence>
<comment type="subcellular location">
    <subcellularLocation>
        <location evidence="1 5">Membrane</location>
        <topology evidence="1 5">Multi-pass membrane protein</topology>
    </subcellularLocation>
</comment>
<evidence type="ECO:0000256" key="5">
    <source>
        <dbReference type="RuleBase" id="RU363107"/>
    </source>
</evidence>
<sequence>MSSFVPTQFSSFSSNFDFDKLRTDTQSTFTSRINSLKKPQDFFDVTRFSKPSNVFEIQQRISFNIGYFQNNYLLIVLVISLYFIITNFPLLILILFDAACFFGMRKVFGSNLDELTFGPIKLNKNVILTVILLINLPVLLFASPVSTLLWVSALSAVVCVGHAALMDKPPEAAYSDVV</sequence>
<reference evidence="6" key="1">
    <citation type="submission" date="2023-04" db="EMBL/GenBank/DDBJ databases">
        <title>Ambrosiozyma monospora NBRC 1965.</title>
        <authorList>
            <person name="Ichikawa N."/>
            <person name="Sato H."/>
            <person name="Tonouchi N."/>
        </authorList>
    </citation>
    <scope>NUCLEOTIDE SEQUENCE</scope>
    <source>
        <strain evidence="6">NBRC 1965</strain>
    </source>
</reference>
<protein>
    <recommendedName>
        <fullName evidence="5">PRA1 family protein</fullName>
    </recommendedName>
</protein>
<dbReference type="Pfam" id="PF03208">
    <property type="entry name" value="PRA1"/>
    <property type="match status" value="1"/>
</dbReference>
<evidence type="ECO:0000256" key="4">
    <source>
        <dbReference type="ARBA" id="ARBA00023136"/>
    </source>
</evidence>
<keyword evidence="2 5" id="KW-0812">Transmembrane</keyword>
<feature type="transmembrane region" description="Helical" evidence="5">
    <location>
        <begin position="72"/>
        <end position="104"/>
    </location>
</feature>
<dbReference type="InterPro" id="IPR004895">
    <property type="entry name" value="Prenylated_rab_accept_PRA1"/>
</dbReference>
<evidence type="ECO:0000256" key="3">
    <source>
        <dbReference type="ARBA" id="ARBA00022989"/>
    </source>
</evidence>
<evidence type="ECO:0000256" key="2">
    <source>
        <dbReference type="ARBA" id="ARBA00022692"/>
    </source>
</evidence>
<keyword evidence="4 5" id="KW-0472">Membrane</keyword>
<evidence type="ECO:0000313" key="6">
    <source>
        <dbReference type="EMBL" id="GMG27194.1"/>
    </source>
</evidence>
<dbReference type="PANTHER" id="PTHR19317">
    <property type="entry name" value="PRENYLATED RAB ACCEPTOR 1-RELATED"/>
    <property type="match status" value="1"/>
</dbReference>
<evidence type="ECO:0000256" key="1">
    <source>
        <dbReference type="ARBA" id="ARBA00004141"/>
    </source>
</evidence>
<comment type="caution">
    <text evidence="6">The sequence shown here is derived from an EMBL/GenBank/DDBJ whole genome shotgun (WGS) entry which is preliminary data.</text>
</comment>
<dbReference type="PANTHER" id="PTHR19317:SF0">
    <property type="entry name" value="PRENYLATED RAB ACCEPTOR PROTEIN 1"/>
    <property type="match status" value="1"/>
</dbReference>
<organism evidence="6 7">
    <name type="scientific">Ambrosiozyma monospora</name>
    <name type="common">Yeast</name>
    <name type="synonym">Endomycopsis monosporus</name>
    <dbReference type="NCBI Taxonomy" id="43982"/>
    <lineage>
        <taxon>Eukaryota</taxon>
        <taxon>Fungi</taxon>
        <taxon>Dikarya</taxon>
        <taxon>Ascomycota</taxon>
        <taxon>Saccharomycotina</taxon>
        <taxon>Pichiomycetes</taxon>
        <taxon>Pichiales</taxon>
        <taxon>Pichiaceae</taxon>
        <taxon>Ambrosiozyma</taxon>
    </lineage>
</organism>
<gene>
    <name evidence="6" type="ORF">Amon01_000340100</name>
</gene>
<keyword evidence="3 5" id="KW-1133">Transmembrane helix</keyword>
<proteinExistence type="inferred from homology"/>
<dbReference type="AlphaFoldDB" id="A0A9W6YWZ1"/>
<keyword evidence="7" id="KW-1185">Reference proteome</keyword>
<dbReference type="GO" id="GO:0016020">
    <property type="term" value="C:membrane"/>
    <property type="evidence" value="ECO:0007669"/>
    <property type="project" value="UniProtKB-SubCell"/>
</dbReference>
<comment type="similarity">
    <text evidence="5">Belongs to the PRA1 family.</text>
</comment>
<dbReference type="EMBL" id="BSXU01001415">
    <property type="protein sequence ID" value="GMG27194.1"/>
    <property type="molecule type" value="Genomic_DNA"/>
</dbReference>
<dbReference type="Proteomes" id="UP001165063">
    <property type="component" value="Unassembled WGS sequence"/>
</dbReference>
<dbReference type="GO" id="GO:0005794">
    <property type="term" value="C:Golgi apparatus"/>
    <property type="evidence" value="ECO:0007669"/>
    <property type="project" value="TreeGrafter"/>
</dbReference>
<accession>A0A9W6YWZ1</accession>